<feature type="compositionally biased region" description="Basic and acidic residues" evidence="2">
    <location>
        <begin position="487"/>
        <end position="504"/>
    </location>
</feature>
<feature type="compositionally biased region" description="Polar residues" evidence="2">
    <location>
        <begin position="1076"/>
        <end position="1099"/>
    </location>
</feature>
<comment type="caution">
    <text evidence="3">The sequence shown here is derived from an EMBL/GenBank/DDBJ whole genome shotgun (WGS) entry which is preliminary data.</text>
</comment>
<feature type="compositionally biased region" description="Basic and acidic residues" evidence="2">
    <location>
        <begin position="1106"/>
        <end position="1119"/>
    </location>
</feature>
<feature type="region of interest" description="Disordered" evidence="2">
    <location>
        <begin position="1714"/>
        <end position="1739"/>
    </location>
</feature>
<feature type="compositionally biased region" description="Basic and acidic residues" evidence="2">
    <location>
        <begin position="804"/>
        <end position="815"/>
    </location>
</feature>
<feature type="compositionally biased region" description="Basic and acidic residues" evidence="2">
    <location>
        <begin position="1176"/>
        <end position="1185"/>
    </location>
</feature>
<feature type="compositionally biased region" description="Acidic residues" evidence="2">
    <location>
        <begin position="1594"/>
        <end position="1608"/>
    </location>
</feature>
<feature type="compositionally biased region" description="Polar residues" evidence="2">
    <location>
        <begin position="1457"/>
        <end position="1467"/>
    </location>
</feature>
<dbReference type="EMBL" id="JAPFFF010000041">
    <property type="protein sequence ID" value="KAK8841537.1"/>
    <property type="molecule type" value="Genomic_DNA"/>
</dbReference>
<protein>
    <submittedName>
        <fullName evidence="3">Uncharacterized protein</fullName>
    </submittedName>
</protein>
<reference evidence="3 4" key="1">
    <citation type="submission" date="2024-04" db="EMBL/GenBank/DDBJ databases">
        <title>Tritrichomonas musculus Genome.</title>
        <authorList>
            <person name="Alves-Ferreira E."/>
            <person name="Grigg M."/>
            <person name="Lorenzi H."/>
            <person name="Galac M."/>
        </authorList>
    </citation>
    <scope>NUCLEOTIDE SEQUENCE [LARGE SCALE GENOMIC DNA]</scope>
    <source>
        <strain evidence="3 4">EAF2021</strain>
    </source>
</reference>
<keyword evidence="4" id="KW-1185">Reference proteome</keyword>
<feature type="compositionally biased region" description="Polar residues" evidence="2">
    <location>
        <begin position="1653"/>
        <end position="1668"/>
    </location>
</feature>
<sequence length="1877" mass="211833">MSRAITSLSKQQASVIPDNEGGSKAKVLRQMIEQLEKEKKEYLKTNQYLVQSTQQVCQENQTLKEEINNRKAYYEHILDRNSQSAKTLETEIDNNKKMSKIYHGYKNKVSSIQKTNPDPAYCSEMEKYEQELNDIEKSANDLLKRYYESEKKVYDYQVLLSLDTRLNGINHVFTKEAQNCISANDSNPKLFSSSRLTRLQKRMSKGNEIKKDLSIEDGQIETEKLSTAKNTVDNISNELDRFLPIYNHITLINRQRMLMSEEEDLDYKTPASSRATSKPSSPRHSSRSNGKDEPSYGSAVSKVPQTVTWSDEISELRRIVGTDGFSYLNDSDRERQLRRIQGYFLPGKRPDDYPSYEESDESNKKGTSENDNRPPLSVKELEKLIAQPIKSDNSEKRQNSDNLDKDNNESEKLQKSDKNKSDNSEKRQTSDNLNKDNNESEKLQKSDKNKSDNEKNEPLVTAKELEEIFNQPEEDPDNTKLSENGDDLDKSNKSEHSEKVKNSDKPNQSENGDQEDKSPKPSIFESLIRQGVQTDGCVKSNEAADKISKSVQTDPPQLHVDPLRSLLVHPEKGKKQPGESNGLKNAEEEEHASEFILDKSDELPDEKDKHDQVTNPQKSEESTKSKQPEEPAQKPVDPSVSLLVHPAKDRQKLGTNQDQKNAEEEEHASEFILDKSEGHQEEEAHHSEKSVHSHKSEQSNKSKPEDKTEPPKLTVDPLISLLVHPTKDKQQSDSKNKQPNTEEEDHASEFILDKSEGHQEEEAHHSEKSVHSHKSEQSNKSKPEDKTEPPKLTVDPLISLLVHPTKDKQQSDSKNKQPNTEEEEHASEFILDKPEGHQEEEMHNSEKSVHSHKSEQSNKSKPEEKTEPPKLTVDPLISLLVHPTKDRQKPSTSQDQKNAEEEDRASEFILEQSEKTINSEASSNTPKSEKVSNSAQTEPIDWPTQQKPVKPQKPADEHPYSLLVHPTKIRRKSSGKHSQRHVEEEDAASECQLYLSETQSEVSAKVDQPLIPPQTEEVVVPKKTEVVKPVQKKPQKPADEHPYSLLVHPTRVPQKPNYHRRVEEEETASEYLLLDQSETQSEITSKVDQPVKPTQSVQATLPVKTETVKKPPKPADEHPNSLLVHPTKDRQQPTNYYKESTEEDNASEYMLDQSETQSEITNKVEHTVKSTQTEVARPEKTETVKRPQKPSGNPNSLLVHPTKDRQQTTKYGKENCEEDAASEYLLDQSEAQSEITSKVEQLVKPPQTEQITKPKKTETVKPPQKPSGNPNSLLVHPTKDRQQTTKYGKENCEEDAASEYLLDQSETQSEITSKVEQTVKSTQTEQATKPQKTETVKPPKKPSGNPNSLLVHPTKDRQQTTKYGKENCEEDAASEYLLDQSEAQSEITSKVEQLVKPPQTEQVTKPKKTETAKPPQKPSGNPNSLLVRPTKGRQPTTKYGKSNTEEDLASEYLLDQSEAQSEITSKVEQLVKPPQAEQVTKPKKTETVKPPHKPSGNPNSLLVRPTKDRQQITKHNSCTAEEDLASEYLFDKIDEDSEIVAKKEKPVYTQHPSTVPKVEPAKPKPQAPVNHSVSLLVRPTNERRFADIPYKDATDEELLSEYLLEESETPPSKPRKKEAEHVDAQTSTKLPDVRSPETSKSSKTSPKVTKPVHQSTYDPSIFYTNSLSPTKPAKVVPLCTDKVPITVSLKDIGLEGLDSSTPGKTQELKMLQQLREEERKAKSRRGRNGSKYEYKRDEKLDPLSQGEVVCKLTSFEPSSSTRRSKMNSSKKKVASMTPYISLSYDERHESSGTCPKQASLLDSTHNAQKSQAIKPKAQQKSAPKVNMSNSGGFGENDLNGQVNRSPRRYNTAANDPGELQDLAGRLSAAVILDNVVE</sequence>
<evidence type="ECO:0000256" key="2">
    <source>
        <dbReference type="SAM" id="MobiDB-lite"/>
    </source>
</evidence>
<feature type="compositionally biased region" description="Polar residues" evidence="2">
    <location>
        <begin position="1433"/>
        <end position="1442"/>
    </location>
</feature>
<feature type="region of interest" description="Disordered" evidence="2">
    <location>
        <begin position="1756"/>
        <end position="1775"/>
    </location>
</feature>
<evidence type="ECO:0000313" key="3">
    <source>
        <dbReference type="EMBL" id="KAK8841537.1"/>
    </source>
</evidence>
<feature type="region of interest" description="Disordered" evidence="2">
    <location>
        <begin position="1786"/>
        <end position="1858"/>
    </location>
</feature>
<feature type="region of interest" description="Disordered" evidence="2">
    <location>
        <begin position="1228"/>
        <end position="1518"/>
    </location>
</feature>
<feature type="region of interest" description="Disordered" evidence="2">
    <location>
        <begin position="263"/>
        <end position="303"/>
    </location>
</feature>
<feature type="compositionally biased region" description="Basic and acidic residues" evidence="2">
    <location>
        <begin position="1277"/>
        <end position="1291"/>
    </location>
</feature>
<feature type="compositionally biased region" description="Basic and acidic residues" evidence="2">
    <location>
        <begin position="1201"/>
        <end position="1215"/>
    </location>
</feature>
<feature type="compositionally biased region" description="Low complexity" evidence="2">
    <location>
        <begin position="1638"/>
        <end position="1652"/>
    </location>
</feature>
<feature type="compositionally biased region" description="Basic and acidic residues" evidence="2">
    <location>
        <begin position="392"/>
        <end position="457"/>
    </location>
</feature>
<feature type="compositionally biased region" description="Basic and acidic residues" evidence="2">
    <location>
        <begin position="747"/>
        <end position="789"/>
    </location>
</feature>
<name>A0ABR2H5N7_9EUKA</name>
<feature type="compositionally biased region" description="Basic and acidic residues" evidence="2">
    <location>
        <begin position="361"/>
        <end position="372"/>
    </location>
</feature>
<feature type="compositionally biased region" description="Basic and acidic residues" evidence="2">
    <location>
        <begin position="1353"/>
        <end position="1367"/>
    </location>
</feature>
<feature type="region of interest" description="Disordered" evidence="2">
    <location>
        <begin position="1543"/>
        <end position="1668"/>
    </location>
</feature>
<feature type="compositionally biased region" description="Basic and acidic residues" evidence="2">
    <location>
        <begin position="725"/>
        <end position="736"/>
    </location>
</feature>
<feature type="compositionally biased region" description="Polar residues" evidence="2">
    <location>
        <begin position="915"/>
        <end position="937"/>
    </location>
</feature>
<feature type="compositionally biased region" description="Basic and acidic residues" evidence="2">
    <location>
        <begin position="1580"/>
        <end position="1593"/>
    </location>
</feature>
<feature type="region of interest" description="Disordered" evidence="2">
    <location>
        <begin position="1026"/>
        <end position="1215"/>
    </location>
</feature>
<gene>
    <name evidence="3" type="ORF">M9Y10_027159</name>
</gene>
<keyword evidence="1" id="KW-0175">Coiled coil</keyword>
<feature type="compositionally biased region" description="Basic residues" evidence="2">
    <location>
        <begin position="1762"/>
        <end position="1773"/>
    </location>
</feature>
<feature type="compositionally biased region" description="Polar residues" evidence="2">
    <location>
        <begin position="1818"/>
        <end position="1830"/>
    </location>
</feature>
<feature type="compositionally biased region" description="Polar residues" evidence="2">
    <location>
        <begin position="1"/>
        <end position="14"/>
    </location>
</feature>
<evidence type="ECO:0000313" key="4">
    <source>
        <dbReference type="Proteomes" id="UP001470230"/>
    </source>
</evidence>
<feature type="compositionally biased region" description="Basic and acidic residues" evidence="2">
    <location>
        <begin position="668"/>
        <end position="710"/>
    </location>
</feature>
<feature type="region of interest" description="Disordered" evidence="2">
    <location>
        <begin position="341"/>
        <end position="991"/>
    </location>
</feature>
<feature type="compositionally biased region" description="Polar residues" evidence="2">
    <location>
        <begin position="1229"/>
        <end position="1239"/>
    </location>
</feature>
<accession>A0ABR2H5N7</accession>
<feature type="compositionally biased region" description="Polar residues" evidence="2">
    <location>
        <begin position="1381"/>
        <end position="1391"/>
    </location>
</feature>
<feature type="compositionally biased region" description="Polar residues" evidence="2">
    <location>
        <begin position="1304"/>
        <end position="1330"/>
    </location>
</feature>
<feature type="region of interest" description="Disordered" evidence="2">
    <location>
        <begin position="1"/>
        <end position="20"/>
    </location>
</feature>
<proteinExistence type="predicted"/>
<feature type="compositionally biased region" description="Polar residues" evidence="2">
    <location>
        <begin position="1791"/>
        <end position="1811"/>
    </location>
</feature>
<feature type="compositionally biased region" description="Basic residues" evidence="2">
    <location>
        <begin position="967"/>
        <end position="979"/>
    </location>
</feature>
<feature type="compositionally biased region" description="Basic and acidic residues" evidence="2">
    <location>
        <begin position="1730"/>
        <end position="1739"/>
    </location>
</feature>
<organism evidence="3 4">
    <name type="scientific">Tritrichomonas musculus</name>
    <dbReference type="NCBI Taxonomy" id="1915356"/>
    <lineage>
        <taxon>Eukaryota</taxon>
        <taxon>Metamonada</taxon>
        <taxon>Parabasalia</taxon>
        <taxon>Tritrichomonadida</taxon>
        <taxon>Tritrichomonadidae</taxon>
        <taxon>Tritrichomonas</taxon>
    </lineage>
</organism>
<feature type="compositionally biased region" description="Basic and acidic residues" evidence="2">
    <location>
        <begin position="592"/>
        <end position="632"/>
    </location>
</feature>
<feature type="coiled-coil region" evidence="1">
    <location>
        <begin position="25"/>
        <end position="52"/>
    </location>
</feature>
<feature type="compositionally biased region" description="Basic and acidic residues" evidence="2">
    <location>
        <begin position="826"/>
        <end position="868"/>
    </location>
</feature>
<evidence type="ECO:0000256" key="1">
    <source>
        <dbReference type="SAM" id="Coils"/>
    </source>
</evidence>
<dbReference type="Proteomes" id="UP001470230">
    <property type="component" value="Unassembled WGS sequence"/>
</dbReference>